<evidence type="ECO:0000256" key="5">
    <source>
        <dbReference type="ARBA" id="ARBA00073112"/>
    </source>
</evidence>
<reference evidence="10" key="2">
    <citation type="journal article" date="2023" name="Plants (Basel)">
        <title>Annotation of the Turnera subulata (Passifloraceae) Draft Genome Reveals the S-Locus Evolved after the Divergence of Turneroideae from Passifloroideae in a Stepwise Manner.</title>
        <authorList>
            <person name="Henning P.M."/>
            <person name="Roalson E.H."/>
            <person name="Mir W."/>
            <person name="McCubbin A.G."/>
            <person name="Shore J.S."/>
        </authorList>
    </citation>
    <scope>NUCLEOTIDE SEQUENCE</scope>
    <source>
        <strain evidence="10">F60SS</strain>
    </source>
</reference>
<feature type="domain" description="Galactose oxidase-like Early set" evidence="9">
    <location>
        <begin position="442"/>
        <end position="550"/>
    </location>
</feature>
<reference evidence="10" key="1">
    <citation type="submission" date="2022-02" db="EMBL/GenBank/DDBJ databases">
        <authorList>
            <person name="Henning P.M."/>
            <person name="McCubbin A.G."/>
            <person name="Shore J.S."/>
        </authorList>
    </citation>
    <scope>NUCLEOTIDE SEQUENCE</scope>
    <source>
        <strain evidence="10">F60SS</strain>
        <tissue evidence="10">Leaves</tissue>
    </source>
</reference>
<dbReference type="GO" id="GO:0016491">
    <property type="term" value="F:oxidoreductase activity"/>
    <property type="evidence" value="ECO:0007669"/>
    <property type="project" value="UniProtKB-KW"/>
</dbReference>
<protein>
    <recommendedName>
        <fullName evidence="5">Aldehyde oxidase GLOX</fullName>
    </recommendedName>
    <alternativeName>
        <fullName evidence="6">Glyoxal oxidase</fullName>
    </alternativeName>
</protein>
<dbReference type="EMBL" id="JAKUCV010002068">
    <property type="protein sequence ID" value="KAJ4844040.1"/>
    <property type="molecule type" value="Genomic_DNA"/>
</dbReference>
<feature type="signal peptide" evidence="7">
    <location>
        <begin position="1"/>
        <end position="16"/>
    </location>
</feature>
<organism evidence="10 11">
    <name type="scientific">Turnera subulata</name>
    <dbReference type="NCBI Taxonomy" id="218843"/>
    <lineage>
        <taxon>Eukaryota</taxon>
        <taxon>Viridiplantae</taxon>
        <taxon>Streptophyta</taxon>
        <taxon>Embryophyta</taxon>
        <taxon>Tracheophyta</taxon>
        <taxon>Spermatophyta</taxon>
        <taxon>Magnoliopsida</taxon>
        <taxon>eudicotyledons</taxon>
        <taxon>Gunneridae</taxon>
        <taxon>Pentapetalae</taxon>
        <taxon>rosids</taxon>
        <taxon>fabids</taxon>
        <taxon>Malpighiales</taxon>
        <taxon>Passifloraceae</taxon>
        <taxon>Turnera</taxon>
    </lineage>
</organism>
<evidence type="ECO:0000256" key="2">
    <source>
        <dbReference type="ARBA" id="ARBA00022525"/>
    </source>
</evidence>
<keyword evidence="2" id="KW-0964">Secreted</keyword>
<evidence type="ECO:0000256" key="3">
    <source>
        <dbReference type="ARBA" id="ARBA00022729"/>
    </source>
</evidence>
<evidence type="ECO:0000259" key="8">
    <source>
        <dbReference type="Pfam" id="PF07250"/>
    </source>
</evidence>
<gene>
    <name evidence="10" type="ORF">Tsubulata_024678</name>
</gene>
<evidence type="ECO:0000256" key="1">
    <source>
        <dbReference type="ARBA" id="ARBA00004613"/>
    </source>
</evidence>
<evidence type="ECO:0000313" key="10">
    <source>
        <dbReference type="EMBL" id="KAJ4844040.1"/>
    </source>
</evidence>
<dbReference type="SUPFAM" id="SSF50965">
    <property type="entry name" value="Galactose oxidase, central domain"/>
    <property type="match status" value="1"/>
</dbReference>
<keyword evidence="11" id="KW-1185">Reference proteome</keyword>
<keyword evidence="3 7" id="KW-0732">Signal</keyword>
<proteinExistence type="predicted"/>
<dbReference type="PANTHER" id="PTHR32208:SF62">
    <property type="entry name" value="OXIDASE, PUTATIVE, EXPRESSED-RELATED"/>
    <property type="match status" value="1"/>
</dbReference>
<evidence type="ECO:0000256" key="7">
    <source>
        <dbReference type="SAM" id="SignalP"/>
    </source>
</evidence>
<evidence type="ECO:0000259" key="9">
    <source>
        <dbReference type="Pfam" id="PF09118"/>
    </source>
</evidence>
<dbReference type="Pfam" id="PF09118">
    <property type="entry name" value="GO-like_E_set"/>
    <property type="match status" value="1"/>
</dbReference>
<feature type="chain" id="PRO_5040297190" description="Aldehyde oxidase GLOX" evidence="7">
    <location>
        <begin position="17"/>
        <end position="551"/>
    </location>
</feature>
<dbReference type="OrthoDB" id="2019572at2759"/>
<feature type="domain" description="Glyoxal oxidase N-terminal" evidence="8">
    <location>
        <begin position="44"/>
        <end position="433"/>
    </location>
</feature>
<evidence type="ECO:0000256" key="4">
    <source>
        <dbReference type="ARBA" id="ARBA00023002"/>
    </source>
</evidence>
<comment type="caution">
    <text evidence="10">The sequence shown here is derived from an EMBL/GenBank/DDBJ whole genome shotgun (WGS) entry which is preliminary data.</text>
</comment>
<dbReference type="SUPFAM" id="SSF81296">
    <property type="entry name" value="E set domains"/>
    <property type="match status" value="1"/>
</dbReference>
<dbReference type="CDD" id="cd02851">
    <property type="entry name" value="E_set_GO_C"/>
    <property type="match status" value="1"/>
</dbReference>
<evidence type="ECO:0000313" key="11">
    <source>
        <dbReference type="Proteomes" id="UP001141552"/>
    </source>
</evidence>
<name>A0A9Q0G7W6_9ROSI</name>
<dbReference type="InterPro" id="IPR037293">
    <property type="entry name" value="Gal_Oxidase_central_sf"/>
</dbReference>
<dbReference type="InterPro" id="IPR015202">
    <property type="entry name" value="GO-like_E_set"/>
</dbReference>
<dbReference type="GO" id="GO:0005615">
    <property type="term" value="C:extracellular space"/>
    <property type="evidence" value="ECO:0007669"/>
    <property type="project" value="UniProtKB-ARBA"/>
</dbReference>
<sequence length="551" mass="61234">MQPAFFLFLLLQLLFATQETHKILTHAGGGRWELMQKSIGISAMHMQLLHTDRVITYDRTDFGASNLSLPQGKCRHDPNDKVLTVDCTAHSVEYDVTTNTFRPLMVQTDLWCSSGAVTPDGSLVQTGGWQDGRYKVRVFSPCNDSSCDWVEVGDGLKEDRWYSTNHILPDGRQIIVGGIDKYNYEFYPKTTASGVYDLPFLKETFHANVYENNLYPFVLLNVDGNLFIFANNRAILFDYVNQTVVKNYPTIPGGDPRNYPSTGSAVLLPLKNLQSGAIEAEVLICGGARENSSSLVDKGVFIPALDTCGRIKITDPNPTWAMETMPYPRVMGDMTLLPNGNVLIINGAGSGTARWEMGRDPVLHPVLYRPDKENGTRFLSKNPTTIPRMYHSTAILVRDGRVLVGGSNPHEHYNFTGVLFPTELSLEAFSPSYLDAEYDTMRPKIVSPLSTANIGYGQKLNVTFQVKGKLDRDEVSVTMVAPSFTTHSFAMNHRLLVLGNEAVTDIENGDVSTFEVHVTTPPSNIIAPSGYYMLFVVHRSIPSEGIWVKIM</sequence>
<dbReference type="InterPro" id="IPR009880">
    <property type="entry name" value="Glyoxal_oxidase_N"/>
</dbReference>
<dbReference type="AlphaFoldDB" id="A0A9Q0G7W6"/>
<dbReference type="InterPro" id="IPR011043">
    <property type="entry name" value="Gal_Oxase/kelch_b-propeller"/>
</dbReference>
<dbReference type="PANTHER" id="PTHR32208">
    <property type="entry name" value="SECRETED PROTEIN-RELATED"/>
    <property type="match status" value="1"/>
</dbReference>
<dbReference type="FunFam" id="2.130.10.80:FF:000001">
    <property type="entry name" value="Aldehyde oxidase GLOX"/>
    <property type="match status" value="1"/>
</dbReference>
<dbReference type="InterPro" id="IPR014756">
    <property type="entry name" value="Ig_E-set"/>
</dbReference>
<accession>A0A9Q0G7W6</accession>
<keyword evidence="4" id="KW-0560">Oxidoreductase</keyword>
<evidence type="ECO:0000256" key="6">
    <source>
        <dbReference type="ARBA" id="ARBA00077505"/>
    </source>
</evidence>
<dbReference type="Gene3D" id="2.130.10.80">
    <property type="entry name" value="Galactose oxidase/kelch, beta-propeller"/>
    <property type="match status" value="1"/>
</dbReference>
<dbReference type="Pfam" id="PF07250">
    <property type="entry name" value="Glyoxal_oxid_N"/>
    <property type="match status" value="1"/>
</dbReference>
<comment type="subcellular location">
    <subcellularLocation>
        <location evidence="1">Secreted</location>
    </subcellularLocation>
</comment>
<dbReference type="InterPro" id="IPR013783">
    <property type="entry name" value="Ig-like_fold"/>
</dbReference>
<dbReference type="Gene3D" id="2.60.40.10">
    <property type="entry name" value="Immunoglobulins"/>
    <property type="match status" value="1"/>
</dbReference>
<dbReference type="Proteomes" id="UP001141552">
    <property type="component" value="Unassembled WGS sequence"/>
</dbReference>